<dbReference type="GO" id="GO:0000978">
    <property type="term" value="F:RNA polymerase II cis-regulatory region sequence-specific DNA binding"/>
    <property type="evidence" value="ECO:0007669"/>
    <property type="project" value="TreeGrafter"/>
</dbReference>
<comment type="function">
    <text evidence="8">Part of the SNAPc complex required for the transcription of both RNA polymerase II and III small-nuclear RNA genes. Binds to the proximal sequence element (PSE), a non-TATA-box basal promoter element common to these 2 types of genes. Recruits TBP and BRF2 to the U6 snRNA TATA box.</text>
</comment>
<comment type="subcellular location">
    <subcellularLocation>
        <location evidence="1">Nucleus</location>
    </subcellularLocation>
</comment>
<keyword evidence="6" id="KW-0804">Transcription</keyword>
<evidence type="ECO:0000256" key="9">
    <source>
        <dbReference type="ARBA" id="ARBA00025958"/>
    </source>
</evidence>
<name>A0A6P9ADL0_THRPL</name>
<dbReference type="GO" id="GO:0042796">
    <property type="term" value="P:snRNA transcription by RNA polymerase III"/>
    <property type="evidence" value="ECO:0007669"/>
    <property type="project" value="TreeGrafter"/>
</dbReference>
<dbReference type="PANTHER" id="PTHR13421:SF16">
    <property type="entry name" value="SNRNA-ACTIVATING PROTEIN COMPLEX SUBUNIT 3"/>
    <property type="match status" value="1"/>
</dbReference>
<evidence type="ECO:0000256" key="10">
    <source>
        <dbReference type="ARBA" id="ARBA00029606"/>
    </source>
</evidence>
<evidence type="ECO:0000256" key="1">
    <source>
        <dbReference type="ARBA" id="ARBA00004123"/>
    </source>
</evidence>
<dbReference type="Pfam" id="PF12251">
    <property type="entry name" value="SNAPC3"/>
    <property type="match status" value="1"/>
</dbReference>
<dbReference type="GO" id="GO:0003681">
    <property type="term" value="F:bent DNA binding"/>
    <property type="evidence" value="ECO:0007669"/>
    <property type="project" value="TreeGrafter"/>
</dbReference>
<keyword evidence="7" id="KW-0539">Nucleus</keyword>
<evidence type="ECO:0000313" key="12">
    <source>
        <dbReference type="RefSeq" id="XP_034256327.1"/>
    </source>
</evidence>
<reference evidence="12" key="1">
    <citation type="submission" date="2025-08" db="UniProtKB">
        <authorList>
            <consortium name="RefSeq"/>
        </authorList>
    </citation>
    <scope>IDENTIFICATION</scope>
    <source>
        <tissue evidence="12">Total insect</tissue>
    </source>
</reference>
<sequence>MEKVYGCGQLDYTSEPLCLRNFFNDASLQYHPFVEGSEDKKEQAIYREAMMEVMDSTLTDSEFQDLEIICSADNFKVPDQLPQFSVNSPLCGFQKVNCPQDSEFETHHKLAARGRIHERFLKYTGTKWLDKLQTASDYKPDLKPGSELLVSVRLYAPFRHEVGKAHHRVAAGCQEIIALGSNTLADLKDSFACAADNLICQDLSSDPFQSTFQKAKDKYKSGMFYINETFYDDMRCSSNIEYSEQVLDWAEKRNLNLGKKAKMEHTKIIDLTVKLGYPYLYQHQGNCEHLFCFSDVRLLHQSDLLQSSKYPLLKSLFRQNSRYCMLCGHYVAKWLTIGNLRVPHDPCYFCQSCFLSYNYVDKEKIGSFRAFPFSCSSPAFLAQMKE</sequence>
<dbReference type="OrthoDB" id="46583at2759"/>
<dbReference type="Proteomes" id="UP000515158">
    <property type="component" value="Unplaced"/>
</dbReference>
<evidence type="ECO:0000256" key="4">
    <source>
        <dbReference type="ARBA" id="ARBA00023015"/>
    </source>
</evidence>
<keyword evidence="4" id="KW-0805">Transcription regulation</keyword>
<evidence type="ECO:0000256" key="2">
    <source>
        <dbReference type="ARBA" id="ARBA00010410"/>
    </source>
</evidence>
<dbReference type="GeneID" id="117654196"/>
<organism evidence="12">
    <name type="scientific">Thrips palmi</name>
    <name type="common">Melon thrips</name>
    <dbReference type="NCBI Taxonomy" id="161013"/>
    <lineage>
        <taxon>Eukaryota</taxon>
        <taxon>Metazoa</taxon>
        <taxon>Ecdysozoa</taxon>
        <taxon>Arthropoda</taxon>
        <taxon>Hexapoda</taxon>
        <taxon>Insecta</taxon>
        <taxon>Pterygota</taxon>
        <taxon>Neoptera</taxon>
        <taxon>Paraneoptera</taxon>
        <taxon>Thysanoptera</taxon>
        <taxon>Terebrantia</taxon>
        <taxon>Thripoidea</taxon>
        <taxon>Thripidae</taxon>
        <taxon>Thrips</taxon>
    </lineage>
</organism>
<dbReference type="GO" id="GO:0042795">
    <property type="term" value="P:snRNA transcription by RNA polymerase II"/>
    <property type="evidence" value="ECO:0007669"/>
    <property type="project" value="TreeGrafter"/>
</dbReference>
<evidence type="ECO:0000256" key="8">
    <source>
        <dbReference type="ARBA" id="ARBA00025193"/>
    </source>
</evidence>
<dbReference type="InParanoid" id="A0A6P9ADL0"/>
<comment type="similarity">
    <text evidence="2">Belongs to the SNAPC3/SRD2 family.</text>
</comment>
<dbReference type="FunCoup" id="A0A6P9ADL0">
    <property type="interactions" value="572"/>
</dbReference>
<dbReference type="PANTHER" id="PTHR13421">
    <property type="entry name" value="SNRNA-ACTIVATING PROTEIN COMPLEX SUBUNIT 3"/>
    <property type="match status" value="1"/>
</dbReference>
<accession>A0A6P9ADL0</accession>
<evidence type="ECO:0000256" key="5">
    <source>
        <dbReference type="ARBA" id="ARBA00023125"/>
    </source>
</evidence>
<dbReference type="AlphaFoldDB" id="A0A6P9ADL0"/>
<evidence type="ECO:0000256" key="7">
    <source>
        <dbReference type="ARBA" id="ARBA00023242"/>
    </source>
</evidence>
<dbReference type="RefSeq" id="XP_034256327.1">
    <property type="nucleotide sequence ID" value="XM_034400436.1"/>
</dbReference>
<dbReference type="GO" id="GO:0019185">
    <property type="term" value="C:snRNA-activating protein complex"/>
    <property type="evidence" value="ECO:0007669"/>
    <property type="project" value="TreeGrafter"/>
</dbReference>
<dbReference type="GO" id="GO:0001046">
    <property type="term" value="F:core promoter sequence-specific DNA binding"/>
    <property type="evidence" value="ECO:0007669"/>
    <property type="project" value="TreeGrafter"/>
</dbReference>
<evidence type="ECO:0000256" key="6">
    <source>
        <dbReference type="ARBA" id="ARBA00023163"/>
    </source>
</evidence>
<dbReference type="KEGG" id="tpal:117654196"/>
<dbReference type="InterPro" id="IPR022042">
    <property type="entry name" value="snRNA-activating_su3"/>
</dbReference>
<protein>
    <recommendedName>
        <fullName evidence="3">snRNA-activating protein complex subunit 3</fullName>
    </recommendedName>
    <alternativeName>
        <fullName evidence="10">Small nuclear RNA-activating complex polypeptide 3</fullName>
    </alternativeName>
</protein>
<gene>
    <name evidence="12" type="primary">LOC117654196</name>
</gene>
<proteinExistence type="inferred from homology"/>
<dbReference type="GO" id="GO:0005634">
    <property type="term" value="C:nucleus"/>
    <property type="evidence" value="ECO:0007669"/>
    <property type="project" value="UniProtKB-SubCell"/>
</dbReference>
<comment type="subunit">
    <text evidence="9">Part of the SNAPc complex composed of 5 subunits: SNAPC1, SNAPC2, SNAPC3, SNAPC4 and SNAPC5. SNAPC3 interacts with SNAPC1.</text>
</comment>
<dbReference type="CTD" id="35787"/>
<keyword evidence="5" id="KW-0238">DNA-binding</keyword>
<evidence type="ECO:0000313" key="11">
    <source>
        <dbReference type="Proteomes" id="UP000515158"/>
    </source>
</evidence>
<dbReference type="GO" id="GO:0001006">
    <property type="term" value="F:RNA polymerase III type 3 promoter sequence-specific DNA binding"/>
    <property type="evidence" value="ECO:0007669"/>
    <property type="project" value="TreeGrafter"/>
</dbReference>
<keyword evidence="11" id="KW-1185">Reference proteome</keyword>
<evidence type="ECO:0000256" key="3">
    <source>
        <dbReference type="ARBA" id="ARBA00013634"/>
    </source>
</evidence>